<reference evidence="2 3" key="1">
    <citation type="submission" date="2022-07" db="EMBL/GenBank/DDBJ databases">
        <title>Mucilaginibacter sp. JC4.</title>
        <authorList>
            <person name="Le V."/>
            <person name="Ko S.-R."/>
            <person name="Ahn C.-Y."/>
            <person name="Oh H.-M."/>
        </authorList>
    </citation>
    <scope>NUCLEOTIDE SEQUENCE [LARGE SCALE GENOMIC DNA]</scope>
    <source>
        <strain evidence="2 3">JC4</strain>
    </source>
</reference>
<keyword evidence="1" id="KW-0812">Transmembrane</keyword>
<keyword evidence="1" id="KW-0472">Membrane</keyword>
<feature type="transmembrane region" description="Helical" evidence="1">
    <location>
        <begin position="72"/>
        <end position="91"/>
    </location>
</feature>
<organism evidence="2 3">
    <name type="scientific">Mucilaginibacter aquariorum</name>
    <dbReference type="NCBI Taxonomy" id="2967225"/>
    <lineage>
        <taxon>Bacteria</taxon>
        <taxon>Pseudomonadati</taxon>
        <taxon>Bacteroidota</taxon>
        <taxon>Sphingobacteriia</taxon>
        <taxon>Sphingobacteriales</taxon>
        <taxon>Sphingobacteriaceae</taxon>
        <taxon>Mucilaginibacter</taxon>
    </lineage>
</organism>
<dbReference type="EMBL" id="JANHOH010000005">
    <property type="protein sequence ID" value="MCQ6959861.1"/>
    <property type="molecule type" value="Genomic_DNA"/>
</dbReference>
<name>A0ABT1T5H8_9SPHI</name>
<keyword evidence="1" id="KW-1133">Transmembrane helix</keyword>
<evidence type="ECO:0000313" key="3">
    <source>
        <dbReference type="Proteomes" id="UP001204376"/>
    </source>
</evidence>
<sequence length="98" mass="11491">MLPEGLYKRRRGHNNTPPSVLLILTNCIVLAILIQLFTGCSTINNFFWIAIGILALYNVYNIRRNREEYNMLSIIVYVISILLMVFLFYYFSNQPHNC</sequence>
<dbReference type="Proteomes" id="UP001204376">
    <property type="component" value="Unassembled WGS sequence"/>
</dbReference>
<proteinExistence type="predicted"/>
<keyword evidence="3" id="KW-1185">Reference proteome</keyword>
<feature type="transmembrane region" description="Helical" evidence="1">
    <location>
        <begin position="43"/>
        <end position="60"/>
    </location>
</feature>
<dbReference type="RefSeq" id="WP_256540052.1">
    <property type="nucleotide sequence ID" value="NZ_JANHOH010000005.1"/>
</dbReference>
<protein>
    <submittedName>
        <fullName evidence="2">Uncharacterized protein</fullName>
    </submittedName>
</protein>
<evidence type="ECO:0000256" key="1">
    <source>
        <dbReference type="SAM" id="Phobius"/>
    </source>
</evidence>
<comment type="caution">
    <text evidence="2">The sequence shown here is derived from an EMBL/GenBank/DDBJ whole genome shotgun (WGS) entry which is preliminary data.</text>
</comment>
<gene>
    <name evidence="2" type="ORF">NPE20_17925</name>
</gene>
<evidence type="ECO:0000313" key="2">
    <source>
        <dbReference type="EMBL" id="MCQ6959861.1"/>
    </source>
</evidence>
<feature type="transmembrane region" description="Helical" evidence="1">
    <location>
        <begin position="20"/>
        <end position="37"/>
    </location>
</feature>
<accession>A0ABT1T5H8</accession>